<reference evidence="4 5" key="1">
    <citation type="submission" date="2024-01" db="EMBL/GenBank/DDBJ databases">
        <authorList>
            <person name="Waweru B."/>
        </authorList>
    </citation>
    <scope>NUCLEOTIDE SEQUENCE [LARGE SCALE GENOMIC DNA]</scope>
</reference>
<sequence>MAESSSLSSTVVKSDAETEELLDRMLTRLALCDDSKLEALLSKLLPFTLSSLSSNSTAVLEILSHVNKRVKYQRDIGLPLQELWKLYTEADATPMVKNFCVVYIEMAFERVNIKEKENMAPMLVANISKLPLQHQDIILRIATKVIGECHASRIDEEVAVKYRLVNGSQDIELFTEFCLHLMLYQQSSQGGGGLPGLSIAQSNRVTGKKPLKSDELLMRKVTIEAEYHPTWEIIDSFLGFHMRYVFCILLAFHEQLGVLNVVEAMELGSEPVYPLYLVACADSQEAIIKKGRSSSGRRHRKREVSRGRVFGGGGTTGTEHVAPESKVNPASVSLKTKLMSVFCRSITAANSFPATLQYNCGAILHGSA</sequence>
<dbReference type="InterPro" id="IPR024372">
    <property type="entry name" value="Ecm29_N"/>
</dbReference>
<keyword evidence="5" id="KW-1185">Reference proteome</keyword>
<gene>
    <name evidence="4" type="ORF">DCAF_LOCUS8074</name>
</gene>
<dbReference type="GO" id="GO:0005634">
    <property type="term" value="C:nucleus"/>
    <property type="evidence" value="ECO:0007669"/>
    <property type="project" value="TreeGrafter"/>
</dbReference>
<dbReference type="Proteomes" id="UP001314170">
    <property type="component" value="Unassembled WGS sequence"/>
</dbReference>
<evidence type="ECO:0000256" key="1">
    <source>
        <dbReference type="ARBA" id="ARBA00022737"/>
    </source>
</evidence>
<dbReference type="Pfam" id="PF13001">
    <property type="entry name" value="ECM29_N"/>
    <property type="match status" value="2"/>
</dbReference>
<comment type="caution">
    <text evidence="4">The sequence shown here is derived from an EMBL/GenBank/DDBJ whole genome shotgun (WGS) entry which is preliminary data.</text>
</comment>
<evidence type="ECO:0000256" key="2">
    <source>
        <dbReference type="SAM" id="MobiDB-lite"/>
    </source>
</evidence>
<evidence type="ECO:0000313" key="4">
    <source>
        <dbReference type="EMBL" id="CAK7330667.1"/>
    </source>
</evidence>
<dbReference type="GO" id="GO:0005737">
    <property type="term" value="C:cytoplasm"/>
    <property type="evidence" value="ECO:0007669"/>
    <property type="project" value="TreeGrafter"/>
</dbReference>
<dbReference type="GO" id="GO:0043248">
    <property type="term" value="P:proteasome assembly"/>
    <property type="evidence" value="ECO:0007669"/>
    <property type="project" value="InterPro"/>
</dbReference>
<dbReference type="EMBL" id="CAWUPB010000913">
    <property type="protein sequence ID" value="CAK7330667.1"/>
    <property type="molecule type" value="Genomic_DNA"/>
</dbReference>
<proteinExistence type="predicted"/>
<dbReference type="GO" id="GO:0060090">
    <property type="term" value="F:molecular adaptor activity"/>
    <property type="evidence" value="ECO:0007669"/>
    <property type="project" value="InterPro"/>
</dbReference>
<feature type="domain" description="Proteasome component Ecm29 N-terminal" evidence="3">
    <location>
        <begin position="22"/>
        <end position="223"/>
    </location>
</feature>
<evidence type="ECO:0000313" key="5">
    <source>
        <dbReference type="Proteomes" id="UP001314170"/>
    </source>
</evidence>
<feature type="region of interest" description="Disordered" evidence="2">
    <location>
        <begin position="291"/>
        <end position="326"/>
    </location>
</feature>
<protein>
    <recommendedName>
        <fullName evidence="3">Proteasome component Ecm29 N-terminal domain-containing protein</fullName>
    </recommendedName>
</protein>
<dbReference type="PANTHER" id="PTHR23346:SF19">
    <property type="entry name" value="PROTEASOME ADAPTER AND SCAFFOLD PROTEIN ECM29"/>
    <property type="match status" value="1"/>
</dbReference>
<feature type="domain" description="Proteasome component Ecm29 N-terminal" evidence="3">
    <location>
        <begin position="256"/>
        <end position="360"/>
    </location>
</feature>
<keyword evidence="1" id="KW-0677">Repeat</keyword>
<name>A0AAV1RA93_9ROSI</name>
<dbReference type="AlphaFoldDB" id="A0AAV1RA93"/>
<accession>A0AAV1RA93</accession>
<organism evidence="4 5">
    <name type="scientific">Dovyalis caffra</name>
    <dbReference type="NCBI Taxonomy" id="77055"/>
    <lineage>
        <taxon>Eukaryota</taxon>
        <taxon>Viridiplantae</taxon>
        <taxon>Streptophyta</taxon>
        <taxon>Embryophyta</taxon>
        <taxon>Tracheophyta</taxon>
        <taxon>Spermatophyta</taxon>
        <taxon>Magnoliopsida</taxon>
        <taxon>eudicotyledons</taxon>
        <taxon>Gunneridae</taxon>
        <taxon>Pentapetalae</taxon>
        <taxon>rosids</taxon>
        <taxon>fabids</taxon>
        <taxon>Malpighiales</taxon>
        <taxon>Salicaceae</taxon>
        <taxon>Flacourtieae</taxon>
        <taxon>Dovyalis</taxon>
    </lineage>
</organism>
<evidence type="ECO:0000259" key="3">
    <source>
        <dbReference type="Pfam" id="PF13001"/>
    </source>
</evidence>
<dbReference type="PANTHER" id="PTHR23346">
    <property type="entry name" value="TRANSLATIONAL ACTIVATOR GCN1-RELATED"/>
    <property type="match status" value="1"/>
</dbReference>
<feature type="compositionally biased region" description="Basic residues" evidence="2">
    <location>
        <begin position="291"/>
        <end position="303"/>
    </location>
</feature>
<dbReference type="GO" id="GO:0036503">
    <property type="term" value="P:ERAD pathway"/>
    <property type="evidence" value="ECO:0007669"/>
    <property type="project" value="TreeGrafter"/>
</dbReference>